<reference evidence="2 3" key="1">
    <citation type="submission" date="2023-10" db="EMBL/GenBank/DDBJ databases">
        <title>Genome-Wide Identification Analysis in wild type Solanum Pinnatisectum Reveals Some Genes Defensing Phytophthora Infestans.</title>
        <authorList>
            <person name="Sun C."/>
        </authorList>
    </citation>
    <scope>NUCLEOTIDE SEQUENCE [LARGE SCALE GENOMIC DNA]</scope>
    <source>
        <strain evidence="2">LQN</strain>
        <tissue evidence="2">Leaf</tissue>
    </source>
</reference>
<accession>A0AAV9K8N1</accession>
<sequence>MENNRKVRLALLVLVSIYHGLNKISISSQLYHIKVCFPIHYVYGESIVWNATMRSRPHPTYYIDDNKAPELESTHFMSLCFDYLSLRRGGSFVNEPYSPHRFRKDIRAELIGEGLTDWHICISRATTSKVTFSYAITFAKKLYSTRYPSWWESHGMHLEDNLEILVEKDKSQYTENMLSRIKTPFARQHHNKKLKSSKVSKKEVVHTSTDIEKCPRILSSILPKMNGAMFVFEEKGVVFNHKRNCIFGLWEEICGKLSRTFVNCISSSKEDITRSSMRKWSVFPMPRGFLNNLE</sequence>
<dbReference type="Proteomes" id="UP001311915">
    <property type="component" value="Unassembled WGS sequence"/>
</dbReference>
<organism evidence="2 3">
    <name type="scientific">Solanum pinnatisectum</name>
    <name type="common">tansyleaf nightshade</name>
    <dbReference type="NCBI Taxonomy" id="50273"/>
    <lineage>
        <taxon>Eukaryota</taxon>
        <taxon>Viridiplantae</taxon>
        <taxon>Streptophyta</taxon>
        <taxon>Embryophyta</taxon>
        <taxon>Tracheophyta</taxon>
        <taxon>Spermatophyta</taxon>
        <taxon>Magnoliopsida</taxon>
        <taxon>eudicotyledons</taxon>
        <taxon>Gunneridae</taxon>
        <taxon>Pentapetalae</taxon>
        <taxon>asterids</taxon>
        <taxon>lamiids</taxon>
        <taxon>Solanales</taxon>
        <taxon>Solanaceae</taxon>
        <taxon>Solanoideae</taxon>
        <taxon>Solaneae</taxon>
        <taxon>Solanum</taxon>
    </lineage>
</organism>
<feature type="chain" id="PRO_5043843991" evidence="1">
    <location>
        <begin position="24"/>
        <end position="294"/>
    </location>
</feature>
<evidence type="ECO:0000313" key="2">
    <source>
        <dbReference type="EMBL" id="KAK4709679.1"/>
    </source>
</evidence>
<evidence type="ECO:0000313" key="3">
    <source>
        <dbReference type="Proteomes" id="UP001311915"/>
    </source>
</evidence>
<protein>
    <submittedName>
        <fullName evidence="2">Uncharacterized protein</fullName>
    </submittedName>
</protein>
<dbReference type="PANTHER" id="PTHR36607">
    <property type="entry name" value="1,2-DIHYDROXY-3-KETO-5-METHYLTHIOPENTENE DIOXYGENASE 4"/>
    <property type="match status" value="1"/>
</dbReference>
<gene>
    <name evidence="2" type="ORF">R3W88_004192</name>
</gene>
<evidence type="ECO:0000256" key="1">
    <source>
        <dbReference type="SAM" id="SignalP"/>
    </source>
</evidence>
<dbReference type="PANTHER" id="PTHR36607:SF23">
    <property type="entry name" value="AMINOTRANSFERASE-LIKE PLANT MOBILE DOMAIN-CONTAINING PROTEIN"/>
    <property type="match status" value="1"/>
</dbReference>
<feature type="signal peptide" evidence="1">
    <location>
        <begin position="1"/>
        <end position="23"/>
    </location>
</feature>
<dbReference type="EMBL" id="JAWPEI010000011">
    <property type="protein sequence ID" value="KAK4709679.1"/>
    <property type="molecule type" value="Genomic_DNA"/>
</dbReference>
<proteinExistence type="predicted"/>
<dbReference type="AlphaFoldDB" id="A0AAV9K8N1"/>
<name>A0AAV9K8N1_9SOLN</name>
<comment type="caution">
    <text evidence="2">The sequence shown here is derived from an EMBL/GenBank/DDBJ whole genome shotgun (WGS) entry which is preliminary data.</text>
</comment>
<keyword evidence="1" id="KW-0732">Signal</keyword>
<keyword evidence="3" id="KW-1185">Reference proteome</keyword>